<reference evidence="6 7" key="1">
    <citation type="submission" date="2018-08" db="EMBL/GenBank/DDBJ databases">
        <title>Muricauda nanhaiensis sp. nov., isolated from seawater of the South China Sea.</title>
        <authorList>
            <person name="Dang Y."/>
        </authorList>
    </citation>
    <scope>NUCLEOTIDE SEQUENCE [LARGE SCALE GENOMIC DNA]</scope>
    <source>
        <strain evidence="6 7">SM1704</strain>
    </source>
</reference>
<evidence type="ECO:0000256" key="3">
    <source>
        <dbReference type="ARBA" id="ARBA00023163"/>
    </source>
</evidence>
<dbReference type="Pfam" id="PF12833">
    <property type="entry name" value="HTH_18"/>
    <property type="match status" value="1"/>
</dbReference>
<dbReference type="Proteomes" id="UP000261828">
    <property type="component" value="Unassembled WGS sequence"/>
</dbReference>
<evidence type="ECO:0000313" key="7">
    <source>
        <dbReference type="Proteomes" id="UP000261828"/>
    </source>
</evidence>
<dbReference type="SMART" id="SM00342">
    <property type="entry name" value="HTH_ARAC"/>
    <property type="match status" value="1"/>
</dbReference>
<dbReference type="PANTHER" id="PTHR43280">
    <property type="entry name" value="ARAC-FAMILY TRANSCRIPTIONAL REGULATOR"/>
    <property type="match status" value="1"/>
</dbReference>
<dbReference type="SUPFAM" id="SSF46689">
    <property type="entry name" value="Homeodomain-like"/>
    <property type="match status" value="1"/>
</dbReference>
<evidence type="ECO:0000259" key="5">
    <source>
        <dbReference type="PROSITE" id="PS01124"/>
    </source>
</evidence>
<evidence type="ECO:0000256" key="1">
    <source>
        <dbReference type="ARBA" id="ARBA00023015"/>
    </source>
</evidence>
<dbReference type="PANTHER" id="PTHR43280:SF29">
    <property type="entry name" value="ARAC-FAMILY TRANSCRIPTIONAL REGULATOR"/>
    <property type="match status" value="1"/>
</dbReference>
<dbReference type="PROSITE" id="PS01124">
    <property type="entry name" value="HTH_ARAC_FAMILY_2"/>
    <property type="match status" value="1"/>
</dbReference>
<dbReference type="GO" id="GO:0043565">
    <property type="term" value="F:sequence-specific DNA binding"/>
    <property type="evidence" value="ECO:0007669"/>
    <property type="project" value="InterPro"/>
</dbReference>
<organism evidence="6 7">
    <name type="scientific">Flagellimonas nanhaiensis</name>
    <dbReference type="NCBI Taxonomy" id="2292706"/>
    <lineage>
        <taxon>Bacteria</taxon>
        <taxon>Pseudomonadati</taxon>
        <taxon>Bacteroidota</taxon>
        <taxon>Flavobacteriia</taxon>
        <taxon>Flavobacteriales</taxon>
        <taxon>Flavobacteriaceae</taxon>
        <taxon>Flagellimonas</taxon>
    </lineage>
</organism>
<accession>A0A371JUP5</accession>
<feature type="transmembrane region" description="Helical" evidence="4">
    <location>
        <begin position="38"/>
        <end position="60"/>
    </location>
</feature>
<keyword evidence="4" id="KW-0812">Transmembrane</keyword>
<feature type="transmembrane region" description="Helical" evidence="4">
    <location>
        <begin position="6"/>
        <end position="26"/>
    </location>
</feature>
<protein>
    <submittedName>
        <fullName evidence="6">AraC family transcriptional regulator</fullName>
    </submittedName>
</protein>
<keyword evidence="2" id="KW-0238">DNA-binding</keyword>
<feature type="transmembrane region" description="Helical" evidence="4">
    <location>
        <begin position="200"/>
        <end position="217"/>
    </location>
</feature>
<gene>
    <name evidence="6" type="ORF">DX873_05100</name>
</gene>
<dbReference type="InterPro" id="IPR009057">
    <property type="entry name" value="Homeodomain-like_sf"/>
</dbReference>
<dbReference type="GO" id="GO:0003700">
    <property type="term" value="F:DNA-binding transcription factor activity"/>
    <property type="evidence" value="ECO:0007669"/>
    <property type="project" value="InterPro"/>
</dbReference>
<sequence>MNFSDILLVIISSAGLLHGFAFAIYLGFLKKKKTTANYLLALILVFMAFRIGKSVMLNFGEDLEPIFIFAGLAFLLLIGPLVRWYVSGMTEVNFKLPKYYLLELAPFILLFISSFFVTKNWFETNSKGVIIVFSSVLIFIYLHFAFYILVANRLVQKVKKNHPKEQQTKSQKVIISWLRLLVIGLAIIWVSYFLNIIEDAVPYVVGPIMYSMVVYFLSFKAFQLKVTDIDGSVFKKNDDSQLFAQISKLVVEDKMFLEADISLSSLSKLIGKSTQKTSEVINQYAKQNFNDFINYHRIQESKRMLLGDAGKNYKISTIAFDSGFSSLSSFNSAFKKFEGTTPSSYSKR</sequence>
<feature type="domain" description="HTH araC/xylS-type" evidence="5">
    <location>
        <begin position="240"/>
        <end position="348"/>
    </location>
</feature>
<evidence type="ECO:0000256" key="4">
    <source>
        <dbReference type="SAM" id="Phobius"/>
    </source>
</evidence>
<name>A0A371JUP5_9FLAO</name>
<dbReference type="InterPro" id="IPR018060">
    <property type="entry name" value="HTH_AraC"/>
</dbReference>
<keyword evidence="4" id="KW-1133">Transmembrane helix</keyword>
<evidence type="ECO:0000313" key="6">
    <source>
        <dbReference type="EMBL" id="RDY61538.1"/>
    </source>
</evidence>
<dbReference type="InterPro" id="IPR018062">
    <property type="entry name" value="HTH_AraC-typ_CS"/>
</dbReference>
<keyword evidence="4" id="KW-0472">Membrane</keyword>
<keyword evidence="7" id="KW-1185">Reference proteome</keyword>
<comment type="caution">
    <text evidence="6">The sequence shown here is derived from an EMBL/GenBank/DDBJ whole genome shotgun (WGS) entry which is preliminary data.</text>
</comment>
<dbReference type="OrthoDB" id="9779074at2"/>
<feature type="transmembrane region" description="Helical" evidence="4">
    <location>
        <begin position="98"/>
        <end position="117"/>
    </location>
</feature>
<dbReference type="EMBL" id="QTJX01000001">
    <property type="protein sequence ID" value="RDY61538.1"/>
    <property type="molecule type" value="Genomic_DNA"/>
</dbReference>
<feature type="transmembrane region" description="Helical" evidence="4">
    <location>
        <begin position="129"/>
        <end position="152"/>
    </location>
</feature>
<proteinExistence type="predicted"/>
<feature type="transmembrane region" description="Helical" evidence="4">
    <location>
        <begin position="173"/>
        <end position="194"/>
    </location>
</feature>
<dbReference type="PRINTS" id="PR00032">
    <property type="entry name" value="HTHARAC"/>
</dbReference>
<dbReference type="PROSITE" id="PS00041">
    <property type="entry name" value="HTH_ARAC_FAMILY_1"/>
    <property type="match status" value="1"/>
</dbReference>
<dbReference type="AlphaFoldDB" id="A0A371JUP5"/>
<evidence type="ECO:0000256" key="2">
    <source>
        <dbReference type="ARBA" id="ARBA00023125"/>
    </source>
</evidence>
<feature type="transmembrane region" description="Helical" evidence="4">
    <location>
        <begin position="66"/>
        <end position="86"/>
    </location>
</feature>
<keyword evidence="3" id="KW-0804">Transcription</keyword>
<dbReference type="RefSeq" id="WP_116183418.1">
    <property type="nucleotide sequence ID" value="NZ_QTJX01000001.1"/>
</dbReference>
<dbReference type="InterPro" id="IPR020449">
    <property type="entry name" value="Tscrpt_reg_AraC-type_HTH"/>
</dbReference>
<dbReference type="Gene3D" id="1.10.10.60">
    <property type="entry name" value="Homeodomain-like"/>
    <property type="match status" value="1"/>
</dbReference>
<keyword evidence="1" id="KW-0805">Transcription regulation</keyword>